<comment type="caution">
    <text evidence="1">The sequence shown here is derived from an EMBL/GenBank/DDBJ whole genome shotgun (WGS) entry which is preliminary data.</text>
</comment>
<protein>
    <submittedName>
        <fullName evidence="1">RNA-directed DNA polymerase from mobile element jockey-like</fullName>
    </submittedName>
</protein>
<dbReference type="OrthoDB" id="6152956at2759"/>
<organism evidence="1 2">
    <name type="scientific">Brachionus plicatilis</name>
    <name type="common">Marine rotifer</name>
    <name type="synonym">Brachionus muelleri</name>
    <dbReference type="NCBI Taxonomy" id="10195"/>
    <lineage>
        <taxon>Eukaryota</taxon>
        <taxon>Metazoa</taxon>
        <taxon>Spiralia</taxon>
        <taxon>Gnathifera</taxon>
        <taxon>Rotifera</taxon>
        <taxon>Eurotatoria</taxon>
        <taxon>Monogononta</taxon>
        <taxon>Pseudotrocha</taxon>
        <taxon>Ploima</taxon>
        <taxon>Brachionidae</taxon>
        <taxon>Brachionus</taxon>
    </lineage>
</organism>
<evidence type="ECO:0000313" key="2">
    <source>
        <dbReference type="Proteomes" id="UP000276133"/>
    </source>
</evidence>
<accession>A0A3M7PF71</accession>
<proteinExistence type="predicted"/>
<name>A0A3M7PF71_BRAPC</name>
<sequence length="295" mass="34046">MNEIRWDYLHGFVFGRSLTGLANAKFIETLEENFLVQHVMNPIFGASILDLVISHKINSIYSVQVGAPVGSSDKNKLHHTLSWNFILKSEPINKSIVKFRYDKGAYTSMNKFIHCSVCESRLWQTSTDVDELCLDLAMLYNAAMNMDSLFCPKSADICGKISHHQNMKMNPKDKQKRVDFNKVSRRVKFEVRKARLNHEIKIIEGSKRRPKFIFAYINDQTRCRDKIKSIKDSNGDLVMDKTVITNILNIKFQQAFSKDTGEPLPELPNDPLVDDCLRYIWIRLRADVMVIELPT</sequence>
<evidence type="ECO:0000313" key="1">
    <source>
        <dbReference type="EMBL" id="RMZ97761.1"/>
    </source>
</evidence>
<dbReference type="AlphaFoldDB" id="A0A3M7PF71"/>
<reference evidence="1 2" key="1">
    <citation type="journal article" date="2018" name="Sci. Rep.">
        <title>Genomic signatures of local adaptation to the degree of environmental predictability in rotifers.</title>
        <authorList>
            <person name="Franch-Gras L."/>
            <person name="Hahn C."/>
            <person name="Garcia-Roger E.M."/>
            <person name="Carmona M.J."/>
            <person name="Serra M."/>
            <person name="Gomez A."/>
        </authorList>
    </citation>
    <scope>NUCLEOTIDE SEQUENCE [LARGE SCALE GENOMIC DNA]</scope>
    <source>
        <strain evidence="1">HYR1</strain>
    </source>
</reference>
<keyword evidence="1" id="KW-0808">Transferase</keyword>
<dbReference type="PANTHER" id="PTHR33395">
    <property type="entry name" value="TRANSCRIPTASE, PUTATIVE-RELATED-RELATED"/>
    <property type="match status" value="1"/>
</dbReference>
<keyword evidence="1" id="KW-0695">RNA-directed DNA polymerase</keyword>
<keyword evidence="2" id="KW-1185">Reference proteome</keyword>
<dbReference type="GO" id="GO:0003964">
    <property type="term" value="F:RNA-directed DNA polymerase activity"/>
    <property type="evidence" value="ECO:0007669"/>
    <property type="project" value="UniProtKB-KW"/>
</dbReference>
<dbReference type="EMBL" id="REGN01011200">
    <property type="protein sequence ID" value="RMZ97761.1"/>
    <property type="molecule type" value="Genomic_DNA"/>
</dbReference>
<dbReference type="Proteomes" id="UP000276133">
    <property type="component" value="Unassembled WGS sequence"/>
</dbReference>
<gene>
    <name evidence="1" type="ORF">BpHYR1_032158</name>
</gene>
<dbReference type="GO" id="GO:0061343">
    <property type="term" value="P:cell adhesion involved in heart morphogenesis"/>
    <property type="evidence" value="ECO:0007669"/>
    <property type="project" value="TreeGrafter"/>
</dbReference>
<keyword evidence="1" id="KW-0548">Nucleotidyltransferase</keyword>
<dbReference type="GO" id="GO:0007508">
    <property type="term" value="P:larval heart development"/>
    <property type="evidence" value="ECO:0007669"/>
    <property type="project" value="TreeGrafter"/>
</dbReference>
<dbReference type="GO" id="GO:0031012">
    <property type="term" value="C:extracellular matrix"/>
    <property type="evidence" value="ECO:0007669"/>
    <property type="project" value="TreeGrafter"/>
</dbReference>
<dbReference type="PANTHER" id="PTHR33395:SF21">
    <property type="entry name" value="PERICARDIN"/>
    <property type="match status" value="1"/>
</dbReference>